<evidence type="ECO:0000256" key="1">
    <source>
        <dbReference type="SAM" id="MobiDB-lite"/>
    </source>
</evidence>
<feature type="region of interest" description="Disordered" evidence="1">
    <location>
        <begin position="21"/>
        <end position="48"/>
    </location>
</feature>
<evidence type="ECO:0000313" key="3">
    <source>
        <dbReference type="Proteomes" id="UP001596025"/>
    </source>
</evidence>
<comment type="caution">
    <text evidence="2">The sequence shown here is derived from an EMBL/GenBank/DDBJ whole genome shotgun (WGS) entry which is preliminary data.</text>
</comment>
<protein>
    <recommendedName>
        <fullName evidence="4">Short chain dehydrogenase</fullName>
    </recommendedName>
</protein>
<dbReference type="Proteomes" id="UP001596025">
    <property type="component" value="Unassembled WGS sequence"/>
</dbReference>
<organism evidence="2 3">
    <name type="scientific">Geodermatophilus arenarius</name>
    <dbReference type="NCBI Taxonomy" id="1137990"/>
    <lineage>
        <taxon>Bacteria</taxon>
        <taxon>Bacillati</taxon>
        <taxon>Actinomycetota</taxon>
        <taxon>Actinomycetes</taxon>
        <taxon>Geodermatophilales</taxon>
        <taxon>Geodermatophilaceae</taxon>
        <taxon>Geodermatophilus</taxon>
    </lineage>
</organism>
<accession>A0ABV9LPE7</accession>
<evidence type="ECO:0000313" key="2">
    <source>
        <dbReference type="EMBL" id="MFC4694995.1"/>
    </source>
</evidence>
<dbReference type="EMBL" id="JBHSGR010000019">
    <property type="protein sequence ID" value="MFC4694995.1"/>
    <property type="molecule type" value="Genomic_DNA"/>
</dbReference>
<reference evidence="3" key="1">
    <citation type="journal article" date="2019" name="Int. J. Syst. Evol. Microbiol.">
        <title>The Global Catalogue of Microorganisms (GCM) 10K type strain sequencing project: providing services to taxonomists for standard genome sequencing and annotation.</title>
        <authorList>
            <consortium name="The Broad Institute Genomics Platform"/>
            <consortium name="The Broad Institute Genome Sequencing Center for Infectious Disease"/>
            <person name="Wu L."/>
            <person name="Ma J."/>
        </authorList>
    </citation>
    <scope>NUCLEOTIDE SEQUENCE [LARGE SCALE GENOMIC DNA]</scope>
    <source>
        <strain evidence="3">CCUG 62763</strain>
    </source>
</reference>
<name>A0ABV9LPE7_9ACTN</name>
<evidence type="ECO:0008006" key="4">
    <source>
        <dbReference type="Google" id="ProtNLM"/>
    </source>
</evidence>
<gene>
    <name evidence="2" type="ORF">ACFO3M_16475</name>
</gene>
<proteinExistence type="predicted"/>
<sequence length="61" mass="5882">MRIDLSGRTAVVTGSSRGIVAGRPRPALEGGAGAVHTSPPASATTGGALRVDGGCVDAILP</sequence>
<dbReference type="RefSeq" id="WP_387991059.1">
    <property type="nucleotide sequence ID" value="NZ_JBHSGR010000019.1"/>
</dbReference>
<keyword evidence="3" id="KW-1185">Reference proteome</keyword>